<feature type="region of interest" description="Disordered" evidence="1">
    <location>
        <begin position="1"/>
        <end position="28"/>
    </location>
</feature>
<accession>A0A2P2NNX4</accession>
<feature type="compositionally biased region" description="Polar residues" evidence="1">
    <location>
        <begin position="18"/>
        <end position="28"/>
    </location>
</feature>
<sequence length="84" mass="9411">MQGEKSPNLIIPIDRETNQSSSDKCTVASANPSRFNTYDHHACAGNALLDERNGDRIMPEEPMSKSTSNAYRTRFTLLFLDYGN</sequence>
<reference evidence="2" key="1">
    <citation type="submission" date="2018-02" db="EMBL/GenBank/DDBJ databases">
        <title>Rhizophora mucronata_Transcriptome.</title>
        <authorList>
            <person name="Meera S.P."/>
            <person name="Sreeshan A."/>
            <person name="Augustine A."/>
        </authorList>
    </citation>
    <scope>NUCLEOTIDE SEQUENCE</scope>
    <source>
        <tissue evidence="2">Leaf</tissue>
    </source>
</reference>
<dbReference type="AlphaFoldDB" id="A0A2P2NNX4"/>
<evidence type="ECO:0000313" key="2">
    <source>
        <dbReference type="EMBL" id="MBX44209.1"/>
    </source>
</evidence>
<name>A0A2P2NNX4_RHIMU</name>
<evidence type="ECO:0000256" key="1">
    <source>
        <dbReference type="SAM" id="MobiDB-lite"/>
    </source>
</evidence>
<protein>
    <submittedName>
        <fullName evidence="2">Uncharacterized protein</fullName>
    </submittedName>
</protein>
<proteinExistence type="predicted"/>
<dbReference type="EMBL" id="GGEC01063725">
    <property type="protein sequence ID" value="MBX44209.1"/>
    <property type="molecule type" value="Transcribed_RNA"/>
</dbReference>
<organism evidence="2">
    <name type="scientific">Rhizophora mucronata</name>
    <name type="common">Asiatic mangrove</name>
    <dbReference type="NCBI Taxonomy" id="61149"/>
    <lineage>
        <taxon>Eukaryota</taxon>
        <taxon>Viridiplantae</taxon>
        <taxon>Streptophyta</taxon>
        <taxon>Embryophyta</taxon>
        <taxon>Tracheophyta</taxon>
        <taxon>Spermatophyta</taxon>
        <taxon>Magnoliopsida</taxon>
        <taxon>eudicotyledons</taxon>
        <taxon>Gunneridae</taxon>
        <taxon>Pentapetalae</taxon>
        <taxon>rosids</taxon>
        <taxon>fabids</taxon>
        <taxon>Malpighiales</taxon>
        <taxon>Rhizophoraceae</taxon>
        <taxon>Rhizophora</taxon>
    </lineage>
</organism>